<dbReference type="InterPro" id="IPR001895">
    <property type="entry name" value="RASGEF_cat_dom"/>
</dbReference>
<evidence type="ECO:0000259" key="7">
    <source>
        <dbReference type="PROSITE" id="PS50212"/>
    </source>
</evidence>
<evidence type="ECO:0000256" key="2">
    <source>
        <dbReference type="ARBA" id="ARBA00022658"/>
    </source>
</evidence>
<dbReference type="Pfam" id="PF00617">
    <property type="entry name" value="RasGEF"/>
    <property type="match status" value="1"/>
</dbReference>
<evidence type="ECO:0000259" key="5">
    <source>
        <dbReference type="PROSITE" id="PS50002"/>
    </source>
</evidence>
<dbReference type="EMBL" id="JACAZI010000003">
    <property type="protein sequence ID" value="KAF7365437.1"/>
    <property type="molecule type" value="Genomic_DNA"/>
</dbReference>
<dbReference type="SUPFAM" id="SSF50044">
    <property type="entry name" value="SH3-domain"/>
    <property type="match status" value="1"/>
</dbReference>
<dbReference type="SUPFAM" id="SSF48366">
    <property type="entry name" value="Ras GEF"/>
    <property type="match status" value="1"/>
</dbReference>
<dbReference type="CDD" id="cd06224">
    <property type="entry name" value="REM"/>
    <property type="match status" value="1"/>
</dbReference>
<reference evidence="8" key="1">
    <citation type="submission" date="2020-05" db="EMBL/GenBank/DDBJ databases">
        <title>Mycena genomes resolve the evolution of fungal bioluminescence.</title>
        <authorList>
            <person name="Tsai I.J."/>
        </authorList>
    </citation>
    <scope>NUCLEOTIDE SEQUENCE</scope>
    <source>
        <strain evidence="8">CCC161011</strain>
    </source>
</reference>
<feature type="domain" description="SH3" evidence="5">
    <location>
        <begin position="13"/>
        <end position="72"/>
    </location>
</feature>
<sequence>MLGTRGHDATTPSIPFFCRALYDYDPRDSSGLSFRQNDMIEILGKDPSGWWDGLLGNRRGWVPSNYVAIISGKDALEVAFVEREKTPKIEAEGLENPVESNDSAGSSDFWMPELTSDGRIHYVNTRTGQRAQDLPDENDGDIEVALGLKRYRPNTSVDESTVLSSRVPSAQPSYLPSTYSLIELVVDPDGSVRAGTVPALVEHLTTHQRGGELSTHTPCIPLRTLVPGIADPRFIKSFLMTFKTFTTVDHLFDLLVHRFWIQPPPKLAQNERGKWGELNVIQNKVLNTFRSMVVDDDILDKDDMCIFHRMQEFLMTEEVARFPAARQLLGLLEQHAQSADDMVITPQLRPLLLKSSRTLKLLDIEPLDLAQQLSIMESQLYRRIRPMECFQRTQESRTENVDNITIFIQTNSKIGLWVADSILSEEDLRRRTMTVEHLISVADHCRSLNNFSTLAAMIAGLDSPPIRRLKRTWAQVSRTDMVTFTACEKIISSNKAFLEYRSLMRSVIPPCVPFIGISLSNLQSIRDGFPDNTPSKDSAGHALVNFRKRQKAYEVIDDMRRWRVPYDLRAILSIQTYIEESLHSMSEATEPAFWSISLERESGDDEDEKMAHMLQESGFF</sequence>
<feature type="domain" description="N-terminal Ras-GEF" evidence="7">
    <location>
        <begin position="188"/>
        <end position="340"/>
    </location>
</feature>
<dbReference type="InterPro" id="IPR000651">
    <property type="entry name" value="Ras-like_Gua-exchang_fac_N"/>
</dbReference>
<dbReference type="Gene3D" id="1.20.870.10">
    <property type="entry name" value="Son of sevenless (SoS) protein Chain: S domain 1"/>
    <property type="match status" value="1"/>
</dbReference>
<dbReference type="SMART" id="SM00229">
    <property type="entry name" value="RasGEFN"/>
    <property type="match status" value="1"/>
</dbReference>
<dbReference type="InterPro" id="IPR023578">
    <property type="entry name" value="Ras_GEF_dom_sf"/>
</dbReference>
<accession>A0A8H6YV32</accession>
<protein>
    <recommendedName>
        <fullName evidence="10">Ras GEF</fullName>
    </recommendedName>
</protein>
<evidence type="ECO:0000256" key="4">
    <source>
        <dbReference type="PROSITE-ProRule" id="PRU00192"/>
    </source>
</evidence>
<dbReference type="InterPro" id="IPR036028">
    <property type="entry name" value="SH3-like_dom_sf"/>
</dbReference>
<keyword evidence="2 3" id="KW-0344">Guanine-nucleotide releasing factor</keyword>
<organism evidence="8 9">
    <name type="scientific">Mycena venus</name>
    <dbReference type="NCBI Taxonomy" id="2733690"/>
    <lineage>
        <taxon>Eukaryota</taxon>
        <taxon>Fungi</taxon>
        <taxon>Dikarya</taxon>
        <taxon>Basidiomycota</taxon>
        <taxon>Agaricomycotina</taxon>
        <taxon>Agaricomycetes</taxon>
        <taxon>Agaricomycetidae</taxon>
        <taxon>Agaricales</taxon>
        <taxon>Marasmiineae</taxon>
        <taxon>Mycenaceae</taxon>
        <taxon>Mycena</taxon>
    </lineage>
</organism>
<comment type="caution">
    <text evidence="8">The sequence shown here is derived from an EMBL/GenBank/DDBJ whole genome shotgun (WGS) entry which is preliminary data.</text>
</comment>
<evidence type="ECO:0000259" key="6">
    <source>
        <dbReference type="PROSITE" id="PS50009"/>
    </source>
</evidence>
<dbReference type="SMART" id="SM00326">
    <property type="entry name" value="SH3"/>
    <property type="match status" value="1"/>
</dbReference>
<dbReference type="Gene3D" id="2.30.30.40">
    <property type="entry name" value="SH3 Domains"/>
    <property type="match status" value="1"/>
</dbReference>
<dbReference type="GO" id="GO:0007265">
    <property type="term" value="P:Ras protein signal transduction"/>
    <property type="evidence" value="ECO:0007669"/>
    <property type="project" value="TreeGrafter"/>
</dbReference>
<dbReference type="CDD" id="cd00155">
    <property type="entry name" value="RasGEF"/>
    <property type="match status" value="1"/>
</dbReference>
<dbReference type="PRINTS" id="PR00452">
    <property type="entry name" value="SH3DOMAIN"/>
</dbReference>
<dbReference type="Gene3D" id="1.10.840.10">
    <property type="entry name" value="Ras guanine-nucleotide exchange factors catalytic domain"/>
    <property type="match status" value="1"/>
</dbReference>
<dbReference type="PROSITE" id="PS50212">
    <property type="entry name" value="RASGEF_NTER"/>
    <property type="match status" value="1"/>
</dbReference>
<dbReference type="GO" id="GO:0005085">
    <property type="term" value="F:guanyl-nucleotide exchange factor activity"/>
    <property type="evidence" value="ECO:0007669"/>
    <property type="project" value="UniProtKB-KW"/>
</dbReference>
<dbReference type="InterPro" id="IPR001452">
    <property type="entry name" value="SH3_domain"/>
</dbReference>
<dbReference type="OrthoDB" id="546434at2759"/>
<dbReference type="PROSITE" id="PS50009">
    <property type="entry name" value="RASGEF_CAT"/>
    <property type="match status" value="1"/>
</dbReference>
<dbReference type="PANTHER" id="PTHR23113:SF368">
    <property type="entry name" value="CELL DIVISION CONTROL PROTEIN 25"/>
    <property type="match status" value="1"/>
</dbReference>
<dbReference type="Proteomes" id="UP000620124">
    <property type="component" value="Unassembled WGS sequence"/>
</dbReference>
<dbReference type="FunFam" id="2.30.30.40:FF:000072">
    <property type="entry name" value="Unconventional Myosin IB"/>
    <property type="match status" value="1"/>
</dbReference>
<evidence type="ECO:0000256" key="3">
    <source>
        <dbReference type="PROSITE-ProRule" id="PRU00168"/>
    </source>
</evidence>
<dbReference type="InterPro" id="IPR019804">
    <property type="entry name" value="Ras_G-nucl-exch_fac_CS"/>
</dbReference>
<evidence type="ECO:0008006" key="10">
    <source>
        <dbReference type="Google" id="ProtNLM"/>
    </source>
</evidence>
<dbReference type="InterPro" id="IPR036964">
    <property type="entry name" value="RASGEF_cat_dom_sf"/>
</dbReference>
<gene>
    <name evidence="8" type="ORF">MVEN_00416700</name>
</gene>
<dbReference type="InterPro" id="IPR008937">
    <property type="entry name" value="Ras-like_GEF"/>
</dbReference>
<dbReference type="Pfam" id="PF00018">
    <property type="entry name" value="SH3_1"/>
    <property type="match status" value="1"/>
</dbReference>
<evidence type="ECO:0000313" key="8">
    <source>
        <dbReference type="EMBL" id="KAF7365437.1"/>
    </source>
</evidence>
<dbReference type="Pfam" id="PF00618">
    <property type="entry name" value="RasGEF_N"/>
    <property type="match status" value="1"/>
</dbReference>
<dbReference type="PANTHER" id="PTHR23113">
    <property type="entry name" value="GUANINE NUCLEOTIDE EXCHANGE FACTOR"/>
    <property type="match status" value="1"/>
</dbReference>
<dbReference type="PROSITE" id="PS00720">
    <property type="entry name" value="RASGEF"/>
    <property type="match status" value="1"/>
</dbReference>
<name>A0A8H6YV32_9AGAR</name>
<dbReference type="PROSITE" id="PS50002">
    <property type="entry name" value="SH3"/>
    <property type="match status" value="1"/>
</dbReference>
<dbReference type="AlphaFoldDB" id="A0A8H6YV32"/>
<proteinExistence type="predicted"/>
<dbReference type="SMART" id="SM00147">
    <property type="entry name" value="RasGEF"/>
    <property type="match status" value="1"/>
</dbReference>
<keyword evidence="9" id="KW-1185">Reference proteome</keyword>
<evidence type="ECO:0000313" key="9">
    <source>
        <dbReference type="Proteomes" id="UP000620124"/>
    </source>
</evidence>
<evidence type="ECO:0000256" key="1">
    <source>
        <dbReference type="ARBA" id="ARBA00022443"/>
    </source>
</evidence>
<keyword evidence="1 4" id="KW-0728">SH3 domain</keyword>
<dbReference type="CDD" id="cd11883">
    <property type="entry name" value="SH3_Sdc25"/>
    <property type="match status" value="1"/>
</dbReference>
<dbReference type="GO" id="GO:0005886">
    <property type="term" value="C:plasma membrane"/>
    <property type="evidence" value="ECO:0007669"/>
    <property type="project" value="TreeGrafter"/>
</dbReference>
<feature type="domain" description="Ras-GEF" evidence="6">
    <location>
        <begin position="365"/>
        <end position="603"/>
    </location>
</feature>